<evidence type="ECO:0000313" key="3">
    <source>
        <dbReference type="Proteomes" id="UP000237347"/>
    </source>
</evidence>
<keyword evidence="3" id="KW-1185">Reference proteome</keyword>
<proteinExistence type="predicted"/>
<accession>A0AAW0LKK7</accession>
<dbReference type="AlphaFoldDB" id="A0AAW0LKK7"/>
<organism evidence="2 3">
    <name type="scientific">Quercus suber</name>
    <name type="common">Cork oak</name>
    <dbReference type="NCBI Taxonomy" id="58331"/>
    <lineage>
        <taxon>Eukaryota</taxon>
        <taxon>Viridiplantae</taxon>
        <taxon>Streptophyta</taxon>
        <taxon>Embryophyta</taxon>
        <taxon>Tracheophyta</taxon>
        <taxon>Spermatophyta</taxon>
        <taxon>Magnoliopsida</taxon>
        <taxon>eudicotyledons</taxon>
        <taxon>Gunneridae</taxon>
        <taxon>Pentapetalae</taxon>
        <taxon>rosids</taxon>
        <taxon>fabids</taxon>
        <taxon>Fagales</taxon>
        <taxon>Fagaceae</taxon>
        <taxon>Quercus</taxon>
    </lineage>
</organism>
<comment type="caution">
    <text evidence="2">The sequence shown here is derived from an EMBL/GenBank/DDBJ whole genome shotgun (WGS) entry which is preliminary data.</text>
</comment>
<gene>
    <name evidence="2" type="ORF">CFP56_043309</name>
</gene>
<dbReference type="EMBL" id="PKMF04000093">
    <property type="protein sequence ID" value="KAK7850956.1"/>
    <property type="molecule type" value="Genomic_DNA"/>
</dbReference>
<evidence type="ECO:0000313" key="2">
    <source>
        <dbReference type="EMBL" id="KAK7850956.1"/>
    </source>
</evidence>
<dbReference type="Proteomes" id="UP000237347">
    <property type="component" value="Unassembled WGS sequence"/>
</dbReference>
<sequence length="31" mass="3476">MKPPYTTTQSSFMPKPSSIRATLPHPIVQYA</sequence>
<reference evidence="2 3" key="1">
    <citation type="journal article" date="2018" name="Sci. Data">
        <title>The draft genome sequence of cork oak.</title>
        <authorList>
            <person name="Ramos A.M."/>
            <person name="Usie A."/>
            <person name="Barbosa P."/>
            <person name="Barros P.M."/>
            <person name="Capote T."/>
            <person name="Chaves I."/>
            <person name="Simoes F."/>
            <person name="Abreu I."/>
            <person name="Carrasquinho I."/>
            <person name="Faro C."/>
            <person name="Guimaraes J.B."/>
            <person name="Mendonca D."/>
            <person name="Nobrega F."/>
            <person name="Rodrigues L."/>
            <person name="Saibo N.J.M."/>
            <person name="Varela M.C."/>
            <person name="Egas C."/>
            <person name="Matos J."/>
            <person name="Miguel C.M."/>
            <person name="Oliveira M.M."/>
            <person name="Ricardo C.P."/>
            <person name="Goncalves S."/>
        </authorList>
    </citation>
    <scope>NUCLEOTIDE SEQUENCE [LARGE SCALE GENOMIC DNA]</scope>
    <source>
        <strain evidence="3">cv. HL8</strain>
    </source>
</reference>
<name>A0AAW0LKK7_QUESU</name>
<feature type="compositionally biased region" description="Polar residues" evidence="1">
    <location>
        <begin position="1"/>
        <end position="12"/>
    </location>
</feature>
<feature type="region of interest" description="Disordered" evidence="1">
    <location>
        <begin position="1"/>
        <end position="31"/>
    </location>
</feature>
<evidence type="ECO:0000256" key="1">
    <source>
        <dbReference type="SAM" id="MobiDB-lite"/>
    </source>
</evidence>
<protein>
    <submittedName>
        <fullName evidence="2">Uncharacterized protein</fullName>
    </submittedName>
</protein>